<dbReference type="InterPro" id="IPR036390">
    <property type="entry name" value="WH_DNA-bd_sf"/>
</dbReference>
<reference evidence="1" key="1">
    <citation type="submission" date="2022-09" db="EMBL/GenBank/DDBJ databases">
        <title>Diverse halophilic archaea isolated from saline environments.</title>
        <authorList>
            <person name="Cui H.-L."/>
        </authorList>
    </citation>
    <scope>NUCLEOTIDE SEQUENCE</scope>
    <source>
        <strain evidence="1">ZS-35-S2</strain>
    </source>
</reference>
<dbReference type="CDD" id="cd00090">
    <property type="entry name" value="HTH_ARSR"/>
    <property type="match status" value="1"/>
</dbReference>
<dbReference type="InterPro" id="IPR011991">
    <property type="entry name" value="ArsR-like_HTH"/>
</dbReference>
<gene>
    <name evidence="1" type="ORF">N0B31_19210</name>
</gene>
<dbReference type="GeneID" id="74944598"/>
<dbReference type="KEGG" id="ssai:N0B31_19210"/>
<dbReference type="SUPFAM" id="SSF46785">
    <property type="entry name" value="Winged helix' DNA-binding domain"/>
    <property type="match status" value="1"/>
</dbReference>
<dbReference type="AlphaFoldDB" id="A0A9E7R1W5"/>
<evidence type="ECO:0000313" key="2">
    <source>
        <dbReference type="Proteomes" id="UP001057580"/>
    </source>
</evidence>
<keyword evidence="2" id="KW-1185">Reference proteome</keyword>
<name>A0A9E7R1W5_9EURY</name>
<organism evidence="1 2">
    <name type="scientific">Salinirubellus salinus</name>
    <dbReference type="NCBI Taxonomy" id="1364945"/>
    <lineage>
        <taxon>Archaea</taxon>
        <taxon>Methanobacteriati</taxon>
        <taxon>Methanobacteriota</taxon>
        <taxon>Stenosarchaea group</taxon>
        <taxon>Halobacteria</taxon>
        <taxon>Halobacteriales</taxon>
        <taxon>Natronomonadaceae</taxon>
        <taxon>Salinirubellus</taxon>
    </lineage>
</organism>
<evidence type="ECO:0000313" key="1">
    <source>
        <dbReference type="EMBL" id="UWM54231.1"/>
    </source>
</evidence>
<dbReference type="Gene3D" id="1.10.10.10">
    <property type="entry name" value="Winged helix-like DNA-binding domain superfamily/Winged helix DNA-binding domain"/>
    <property type="match status" value="1"/>
</dbReference>
<proteinExistence type="predicted"/>
<dbReference type="Pfam" id="PF12840">
    <property type="entry name" value="HTH_20"/>
    <property type="match status" value="1"/>
</dbReference>
<protein>
    <submittedName>
        <fullName evidence="1">Helix-turn-helix domain-containing protein</fullName>
    </submittedName>
</protein>
<accession>A0A9E7R1W5</accession>
<sequence>MDSLETTLVQEEGAVEEFDGDPTVVFDALADDTCRRLLIATESPRTAAELRDDLSLPSSTLYRKLNRLLDAGLVREVEQTPTGGNPAHRYQRTVASVDVRLSPGDLPKLWVRYG</sequence>
<dbReference type="Proteomes" id="UP001057580">
    <property type="component" value="Chromosome"/>
</dbReference>
<dbReference type="InterPro" id="IPR036388">
    <property type="entry name" value="WH-like_DNA-bd_sf"/>
</dbReference>
<dbReference type="RefSeq" id="WP_260593225.1">
    <property type="nucleotide sequence ID" value="NZ_CP104003.1"/>
</dbReference>
<dbReference type="EMBL" id="CP104003">
    <property type="protein sequence ID" value="UWM54231.1"/>
    <property type="molecule type" value="Genomic_DNA"/>
</dbReference>